<feature type="active site" description="Nucleophile; methyl group acceptor from either O6-methylguanine or O4-methylthymine" evidence="12">
    <location>
        <position position="326"/>
    </location>
</feature>
<keyword evidence="7" id="KW-0805">Transcription regulation</keyword>
<feature type="binding site" evidence="13">
    <location>
        <position position="42"/>
    </location>
    <ligand>
        <name>Zn(2+)</name>
        <dbReference type="ChEBI" id="CHEBI:29105"/>
    </ligand>
</feature>
<feature type="binding site" evidence="13">
    <location>
        <position position="46"/>
    </location>
    <ligand>
        <name>Zn(2+)</name>
        <dbReference type="ChEBI" id="CHEBI:29105"/>
    </ligand>
</feature>
<dbReference type="PANTHER" id="PTHR10815:SF14">
    <property type="entry name" value="BIFUNCTIONAL TRANSCRIPTIONAL ACTIVATOR_DNA REPAIR ENZYME ADA"/>
    <property type="match status" value="1"/>
</dbReference>
<dbReference type="SMART" id="SM00342">
    <property type="entry name" value="HTH_ARAC"/>
    <property type="match status" value="1"/>
</dbReference>
<evidence type="ECO:0000313" key="16">
    <source>
        <dbReference type="Proteomes" id="UP000324285"/>
    </source>
</evidence>
<evidence type="ECO:0000313" key="15">
    <source>
        <dbReference type="EMBL" id="QEM82929.1"/>
    </source>
</evidence>
<dbReference type="AlphaFoldDB" id="A0A5C1NM68"/>
<dbReference type="CDD" id="cd06445">
    <property type="entry name" value="ATase"/>
    <property type="match status" value="1"/>
</dbReference>
<comment type="cofactor">
    <cofactor evidence="13">
        <name>Zn(2+)</name>
        <dbReference type="ChEBI" id="CHEBI:29105"/>
    </cofactor>
    <text evidence="13">Binds 1 zinc ion per subunit.</text>
</comment>
<comment type="catalytic activity">
    <reaction evidence="11">
        <text>a 6-O-methyl-2'-deoxyguanosine in DNA + L-cysteinyl-[protein] = S-methyl-L-cysteinyl-[protein] + a 2'-deoxyguanosine in DNA</text>
        <dbReference type="Rhea" id="RHEA:24000"/>
        <dbReference type="Rhea" id="RHEA-COMP:10131"/>
        <dbReference type="Rhea" id="RHEA-COMP:10132"/>
        <dbReference type="Rhea" id="RHEA-COMP:11367"/>
        <dbReference type="Rhea" id="RHEA-COMP:11368"/>
        <dbReference type="ChEBI" id="CHEBI:29950"/>
        <dbReference type="ChEBI" id="CHEBI:82612"/>
        <dbReference type="ChEBI" id="CHEBI:85445"/>
        <dbReference type="ChEBI" id="CHEBI:85448"/>
        <dbReference type="EC" id="2.1.1.63"/>
    </reaction>
</comment>
<evidence type="ECO:0000256" key="8">
    <source>
        <dbReference type="ARBA" id="ARBA00023159"/>
    </source>
</evidence>
<accession>A0A5C1NM68</accession>
<keyword evidence="15" id="KW-0238">DNA-binding</keyword>
<evidence type="ECO:0000256" key="4">
    <source>
        <dbReference type="ARBA" id="ARBA00022603"/>
    </source>
</evidence>
<dbReference type="SUPFAM" id="SSF46767">
    <property type="entry name" value="Methylated DNA-protein cysteine methyltransferase, C-terminal domain"/>
    <property type="match status" value="1"/>
</dbReference>
<dbReference type="NCBIfam" id="NF011964">
    <property type="entry name" value="PRK15435.1"/>
    <property type="match status" value="1"/>
</dbReference>
<dbReference type="InterPro" id="IPR036217">
    <property type="entry name" value="MethylDNA_cys_MeTrfase_DNAb"/>
</dbReference>
<dbReference type="Proteomes" id="UP000324285">
    <property type="component" value="Chromosome"/>
</dbReference>
<evidence type="ECO:0000256" key="13">
    <source>
        <dbReference type="PIRSR" id="PIRSR000409-3"/>
    </source>
</evidence>
<dbReference type="GO" id="GO:0032259">
    <property type="term" value="P:methylation"/>
    <property type="evidence" value="ECO:0007669"/>
    <property type="project" value="UniProtKB-KW"/>
</dbReference>
<dbReference type="SUPFAM" id="SSF46689">
    <property type="entry name" value="Homeodomain-like"/>
    <property type="match status" value="1"/>
</dbReference>
<gene>
    <name evidence="15" type="primary">ada</name>
    <name evidence="15" type="ORF">E4T21_16270</name>
</gene>
<dbReference type="GO" id="GO:0003700">
    <property type="term" value="F:DNA-binding transcription factor activity"/>
    <property type="evidence" value="ECO:0007669"/>
    <property type="project" value="InterPro"/>
</dbReference>
<dbReference type="NCBIfam" id="TIGR00589">
    <property type="entry name" value="ogt"/>
    <property type="match status" value="1"/>
</dbReference>
<dbReference type="SUPFAM" id="SSF57884">
    <property type="entry name" value="Ada DNA repair protein, N-terminal domain (N-Ada 10)"/>
    <property type="match status" value="1"/>
</dbReference>
<dbReference type="Pfam" id="PF02870">
    <property type="entry name" value="Methyltransf_1N"/>
    <property type="match status" value="1"/>
</dbReference>
<dbReference type="InterPro" id="IPR035451">
    <property type="entry name" value="Ada-like_dom_sf"/>
</dbReference>
<feature type="binding site" evidence="13">
    <location>
        <position position="76"/>
    </location>
    <ligand>
        <name>Zn(2+)</name>
        <dbReference type="ChEBI" id="CHEBI:29105"/>
    </ligand>
</feature>
<dbReference type="InterPro" id="IPR014048">
    <property type="entry name" value="MethylDNA_cys_MeTrfase_DNA-bd"/>
</dbReference>
<dbReference type="InterPro" id="IPR009057">
    <property type="entry name" value="Homeodomain-like_sf"/>
</dbReference>
<name>A0A5C1NM68_9GAMM</name>
<dbReference type="Pfam" id="PF02805">
    <property type="entry name" value="Ada_Zn_binding"/>
    <property type="match status" value="1"/>
</dbReference>
<dbReference type="EC" id="2.1.1.63" evidence="3"/>
<dbReference type="FunFam" id="1.10.10.10:FF:000214">
    <property type="entry name" value="Methylated-DNA--protein-cysteine methyltransferase"/>
    <property type="match status" value="1"/>
</dbReference>
<dbReference type="InterPro" id="IPR036631">
    <property type="entry name" value="MGMT_N_sf"/>
</dbReference>
<evidence type="ECO:0000256" key="3">
    <source>
        <dbReference type="ARBA" id="ARBA00011918"/>
    </source>
</evidence>
<evidence type="ECO:0000256" key="2">
    <source>
        <dbReference type="ARBA" id="ARBA00008711"/>
    </source>
</evidence>
<dbReference type="Pfam" id="PF12833">
    <property type="entry name" value="HTH_18"/>
    <property type="match status" value="1"/>
</dbReference>
<dbReference type="InterPro" id="IPR004026">
    <property type="entry name" value="Ada_DNA_repair_Zn-bd"/>
</dbReference>
<feature type="active site" description="Nucleophile; methyl group acceptor from methylphosphotriester" evidence="12">
    <location>
        <position position="42"/>
    </location>
</feature>
<evidence type="ECO:0000256" key="10">
    <source>
        <dbReference type="ARBA" id="ARBA00023204"/>
    </source>
</evidence>
<dbReference type="PIRSF" id="PIRSF000409">
    <property type="entry name" value="Ada"/>
    <property type="match status" value="1"/>
</dbReference>
<dbReference type="PROSITE" id="PS00374">
    <property type="entry name" value="MGMT"/>
    <property type="match status" value="1"/>
</dbReference>
<dbReference type="Gene3D" id="1.10.10.10">
    <property type="entry name" value="Winged helix-like DNA-binding domain superfamily/Winged helix DNA-binding domain"/>
    <property type="match status" value="1"/>
</dbReference>
<evidence type="ECO:0000256" key="7">
    <source>
        <dbReference type="ARBA" id="ARBA00023015"/>
    </source>
</evidence>
<dbReference type="OrthoDB" id="9811249at2"/>
<dbReference type="GO" id="GO:0008270">
    <property type="term" value="F:zinc ion binding"/>
    <property type="evidence" value="ECO:0007669"/>
    <property type="project" value="InterPro"/>
</dbReference>
<proteinExistence type="inferred from homology"/>
<dbReference type="PROSITE" id="PS01124">
    <property type="entry name" value="HTH_ARAC_FAMILY_2"/>
    <property type="match status" value="1"/>
</dbReference>
<dbReference type="PANTHER" id="PTHR10815">
    <property type="entry name" value="METHYLATED-DNA--PROTEIN-CYSTEINE METHYLTRANSFERASE"/>
    <property type="match status" value="1"/>
</dbReference>
<evidence type="ECO:0000256" key="12">
    <source>
        <dbReference type="PIRSR" id="PIRSR000409-1"/>
    </source>
</evidence>
<keyword evidence="13" id="KW-0862">Zinc</keyword>
<evidence type="ECO:0000256" key="11">
    <source>
        <dbReference type="ARBA" id="ARBA00049348"/>
    </source>
</evidence>
<evidence type="ECO:0000256" key="5">
    <source>
        <dbReference type="ARBA" id="ARBA00022679"/>
    </source>
</evidence>
<dbReference type="KEGG" id="hbh:E4T21_16270"/>
<sequence length="356" mass="38426">MKQVTESVTETERDPRWKCVLARDPASDGEFVYGVKTSGVYCRPSCPSRRAKPHNVTFYRSAEDAEAAGFRACLRCHPKGQSSAEANAAIVAEACRIIEQADEMLHLDDLAARVGMSPHYFHRQFKAITGVTPRAYASAHRAGRVRAELPGSPSVTDAINAAGFNASSRFYEQSSDMLGMPPSAYRKGGKDAEIRFAVGQCTLGAILVAQSNRGICAISLGDDPDALVRELQDRFPLAHLIGDDSGFASLIAKVVGFIEAPRIGLDLPLDIQGTTFQIRVWQALREIPVGQTASYSDIASRIGAPRAVRAVAAACAANRIAVAIPCHRVVRADGSLSGYRWGVPRKCALLEKEARE</sequence>
<keyword evidence="9" id="KW-0804">Transcription</keyword>
<dbReference type="InterPro" id="IPR036388">
    <property type="entry name" value="WH-like_DNA-bd_sf"/>
</dbReference>
<dbReference type="Gene3D" id="3.30.160.70">
    <property type="entry name" value="Methylated DNA-protein cysteine methyltransferase domain"/>
    <property type="match status" value="1"/>
</dbReference>
<dbReference type="Pfam" id="PF01035">
    <property type="entry name" value="DNA_binding_1"/>
    <property type="match status" value="1"/>
</dbReference>
<evidence type="ECO:0000259" key="14">
    <source>
        <dbReference type="PROSITE" id="PS01124"/>
    </source>
</evidence>
<keyword evidence="16" id="KW-1185">Reference proteome</keyword>
<dbReference type="InterPro" id="IPR018060">
    <property type="entry name" value="HTH_AraC"/>
</dbReference>
<feature type="domain" description="HTH araC/xylS-type" evidence="14">
    <location>
        <begin position="92"/>
        <end position="188"/>
    </location>
</feature>
<keyword evidence="13" id="KW-0479">Metal-binding</keyword>
<dbReference type="SUPFAM" id="SSF53155">
    <property type="entry name" value="Methylated DNA-protein cysteine methyltransferase domain"/>
    <property type="match status" value="1"/>
</dbReference>
<organism evidence="15 16">
    <name type="scientific">Halomonas binhaiensis</name>
    <dbReference type="NCBI Taxonomy" id="2562282"/>
    <lineage>
        <taxon>Bacteria</taxon>
        <taxon>Pseudomonadati</taxon>
        <taxon>Pseudomonadota</taxon>
        <taxon>Gammaproteobacteria</taxon>
        <taxon>Oceanospirillales</taxon>
        <taxon>Halomonadaceae</taxon>
        <taxon>Halomonas</taxon>
    </lineage>
</organism>
<dbReference type="GO" id="GO:0006281">
    <property type="term" value="P:DNA repair"/>
    <property type="evidence" value="ECO:0007669"/>
    <property type="project" value="UniProtKB-KW"/>
</dbReference>
<evidence type="ECO:0000256" key="9">
    <source>
        <dbReference type="ARBA" id="ARBA00023163"/>
    </source>
</evidence>
<comment type="similarity">
    <text evidence="2">Belongs to the MGMT family.</text>
</comment>
<dbReference type="Gene3D" id="3.40.10.10">
    <property type="entry name" value="DNA Methylphosphotriester Repair Domain"/>
    <property type="match status" value="1"/>
</dbReference>
<evidence type="ECO:0000256" key="6">
    <source>
        <dbReference type="ARBA" id="ARBA00022763"/>
    </source>
</evidence>
<dbReference type="Gene3D" id="1.10.10.60">
    <property type="entry name" value="Homeodomain-like"/>
    <property type="match status" value="1"/>
</dbReference>
<dbReference type="EMBL" id="CP038437">
    <property type="protein sequence ID" value="QEM82929.1"/>
    <property type="molecule type" value="Genomic_DNA"/>
</dbReference>
<keyword evidence="8" id="KW-0010">Activator</keyword>
<feature type="binding site" evidence="13">
    <location>
        <position position="73"/>
    </location>
    <ligand>
        <name>Zn(2+)</name>
        <dbReference type="ChEBI" id="CHEBI:29105"/>
    </ligand>
</feature>
<dbReference type="RefSeq" id="WP_149286051.1">
    <property type="nucleotide sequence ID" value="NZ_CP038437.2"/>
</dbReference>
<dbReference type="InterPro" id="IPR008332">
    <property type="entry name" value="MethylG_MeTrfase_N"/>
</dbReference>
<dbReference type="GO" id="GO:0003908">
    <property type="term" value="F:methylated-DNA-[protein]-cysteine S-methyltransferase activity"/>
    <property type="evidence" value="ECO:0007669"/>
    <property type="project" value="UniProtKB-EC"/>
</dbReference>
<evidence type="ECO:0000256" key="1">
    <source>
        <dbReference type="ARBA" id="ARBA00001286"/>
    </source>
</evidence>
<protein>
    <recommendedName>
        <fullName evidence="3">methylated-DNA--[protein]-cysteine S-methyltransferase</fullName>
        <ecNumber evidence="3">2.1.1.63</ecNumber>
    </recommendedName>
</protein>
<comment type="catalytic activity">
    <reaction evidence="1">
        <text>a 4-O-methyl-thymidine in DNA + L-cysteinyl-[protein] = a thymidine in DNA + S-methyl-L-cysteinyl-[protein]</text>
        <dbReference type="Rhea" id="RHEA:53428"/>
        <dbReference type="Rhea" id="RHEA-COMP:10131"/>
        <dbReference type="Rhea" id="RHEA-COMP:10132"/>
        <dbReference type="Rhea" id="RHEA-COMP:13555"/>
        <dbReference type="Rhea" id="RHEA-COMP:13556"/>
        <dbReference type="ChEBI" id="CHEBI:29950"/>
        <dbReference type="ChEBI" id="CHEBI:82612"/>
        <dbReference type="ChEBI" id="CHEBI:137386"/>
        <dbReference type="ChEBI" id="CHEBI:137387"/>
        <dbReference type="EC" id="2.1.1.63"/>
    </reaction>
</comment>
<dbReference type="GO" id="GO:0043565">
    <property type="term" value="F:sequence-specific DNA binding"/>
    <property type="evidence" value="ECO:0007669"/>
    <property type="project" value="InterPro"/>
</dbReference>
<keyword evidence="5" id="KW-0808">Transferase</keyword>
<dbReference type="InterPro" id="IPR001497">
    <property type="entry name" value="MethylDNA_cys_MeTrfase_AS"/>
</dbReference>
<reference evidence="15" key="1">
    <citation type="submission" date="2021-02" db="EMBL/GenBank/DDBJ databases">
        <title>Strain Y2R2, a novel species of the genus Halomonas.</title>
        <authorList>
            <person name="Huang H."/>
        </authorList>
    </citation>
    <scope>NUCLEOTIDE SEQUENCE</scope>
    <source>
        <strain evidence="15">Y2R2</strain>
    </source>
</reference>
<keyword evidence="4 15" id="KW-0489">Methyltransferase</keyword>
<dbReference type="InterPro" id="IPR016221">
    <property type="entry name" value="Bifunct_regulatory_prot_Ada"/>
</dbReference>
<keyword evidence="6" id="KW-0227">DNA damage</keyword>
<keyword evidence="10" id="KW-0234">DNA repair</keyword>